<name>A0A6C0JZF2_9ZZZZ</name>
<feature type="compositionally biased region" description="Basic residues" evidence="1">
    <location>
        <begin position="60"/>
        <end position="77"/>
    </location>
</feature>
<evidence type="ECO:0000256" key="1">
    <source>
        <dbReference type="SAM" id="MobiDB-lite"/>
    </source>
</evidence>
<organism evidence="2">
    <name type="scientific">viral metagenome</name>
    <dbReference type="NCBI Taxonomy" id="1070528"/>
    <lineage>
        <taxon>unclassified sequences</taxon>
        <taxon>metagenomes</taxon>
        <taxon>organismal metagenomes</taxon>
    </lineage>
</organism>
<feature type="compositionally biased region" description="Low complexity" evidence="1">
    <location>
        <begin position="86"/>
        <end position="95"/>
    </location>
</feature>
<sequence>MTEINIGSKAQVFHGTAKRTSGGLKKGDLMKTKAGRIVSRRKHALGKKAIQRLFKAGYKPKKGTFKAMKKGSGTRRRGGGDPNVLQQKQQQQQQQ</sequence>
<dbReference type="InterPro" id="IPR043928">
    <property type="entry name" value="DNVP"/>
</dbReference>
<dbReference type="GO" id="GO:0003677">
    <property type="term" value="F:DNA binding"/>
    <property type="evidence" value="ECO:0007669"/>
    <property type="project" value="InterPro"/>
</dbReference>
<dbReference type="AlphaFoldDB" id="A0A6C0JZF2"/>
<feature type="region of interest" description="Disordered" evidence="1">
    <location>
        <begin position="1"/>
        <end position="28"/>
    </location>
</feature>
<proteinExistence type="predicted"/>
<accession>A0A6C0JZF2</accession>
<reference evidence="2" key="1">
    <citation type="journal article" date="2020" name="Nature">
        <title>Giant virus diversity and host interactions through global metagenomics.</title>
        <authorList>
            <person name="Schulz F."/>
            <person name="Roux S."/>
            <person name="Paez-Espino D."/>
            <person name="Jungbluth S."/>
            <person name="Walsh D.A."/>
            <person name="Denef V.J."/>
            <person name="McMahon K.D."/>
            <person name="Konstantinidis K.T."/>
            <person name="Eloe-Fadrosh E.A."/>
            <person name="Kyrpides N.C."/>
            <person name="Woyke T."/>
        </authorList>
    </citation>
    <scope>NUCLEOTIDE SEQUENCE</scope>
    <source>
        <strain evidence="2">GVMAG-S-1101165-84</strain>
    </source>
</reference>
<dbReference type="Pfam" id="PF19060">
    <property type="entry name" value="DVNP"/>
    <property type="match status" value="1"/>
</dbReference>
<dbReference type="EMBL" id="MN740779">
    <property type="protein sequence ID" value="QHU11165.1"/>
    <property type="molecule type" value="Genomic_DNA"/>
</dbReference>
<feature type="region of interest" description="Disordered" evidence="1">
    <location>
        <begin position="60"/>
        <end position="95"/>
    </location>
</feature>
<protein>
    <submittedName>
        <fullName evidence="2">Uncharacterized protein</fullName>
    </submittedName>
</protein>
<dbReference type="GO" id="GO:0051276">
    <property type="term" value="P:chromosome organization"/>
    <property type="evidence" value="ECO:0007669"/>
    <property type="project" value="InterPro"/>
</dbReference>
<evidence type="ECO:0000313" key="2">
    <source>
        <dbReference type="EMBL" id="QHU11165.1"/>
    </source>
</evidence>